<evidence type="ECO:0000256" key="1">
    <source>
        <dbReference type="ARBA" id="ARBA00004613"/>
    </source>
</evidence>
<proteinExistence type="predicted"/>
<dbReference type="GO" id="GO:0006935">
    <property type="term" value="P:chemotaxis"/>
    <property type="evidence" value="ECO:0007669"/>
    <property type="project" value="UniProtKB-KW"/>
</dbReference>
<evidence type="ECO:0000256" key="6">
    <source>
        <dbReference type="ARBA" id="ARBA00022782"/>
    </source>
</evidence>
<dbReference type="SUPFAM" id="SSF54403">
    <property type="entry name" value="Cystatin/monellin"/>
    <property type="match status" value="1"/>
</dbReference>
<dbReference type="Gene3D" id="3.10.450.10">
    <property type="match status" value="1"/>
</dbReference>
<comment type="subcellular location">
    <subcellularLocation>
        <location evidence="1">Secreted</location>
    </subcellularLocation>
</comment>
<keyword evidence="5 10" id="KW-0732">Signal</keyword>
<keyword evidence="6" id="KW-0221">Differentiation</keyword>
<dbReference type="InterPro" id="IPR029562">
    <property type="entry name" value="Chemerin"/>
</dbReference>
<dbReference type="InterPro" id="IPR046350">
    <property type="entry name" value="Cystatin_sf"/>
</dbReference>
<evidence type="ECO:0000256" key="4">
    <source>
        <dbReference type="ARBA" id="ARBA00022525"/>
    </source>
</evidence>
<keyword evidence="4" id="KW-0964">Secreted</keyword>
<dbReference type="GO" id="GO:0005102">
    <property type="term" value="F:signaling receptor binding"/>
    <property type="evidence" value="ECO:0007669"/>
    <property type="project" value="InterPro"/>
</dbReference>
<dbReference type="GO" id="GO:0050994">
    <property type="term" value="P:regulation of lipid catabolic process"/>
    <property type="evidence" value="ECO:0007669"/>
    <property type="project" value="InterPro"/>
</dbReference>
<feature type="signal peptide" evidence="10">
    <location>
        <begin position="1"/>
        <end position="22"/>
    </location>
</feature>
<evidence type="ECO:0000256" key="3">
    <source>
        <dbReference type="ARBA" id="ARBA00022500"/>
    </source>
</evidence>
<dbReference type="GO" id="GO:0031012">
    <property type="term" value="C:extracellular matrix"/>
    <property type="evidence" value="ECO:0007669"/>
    <property type="project" value="TreeGrafter"/>
</dbReference>
<keyword evidence="7" id="KW-1015">Disulfide bond</keyword>
<protein>
    <recommendedName>
        <fullName evidence="2">Retinoic acid receptor responder protein 2</fullName>
    </recommendedName>
    <alternativeName>
        <fullName evidence="9">Chemerin</fullName>
    </alternativeName>
</protein>
<comment type="caution">
    <text evidence="11">The sequence shown here is derived from an EMBL/GenBank/DDBJ whole genome shotgun (WGS) entry which is preliminary data.</text>
</comment>
<evidence type="ECO:0000256" key="9">
    <source>
        <dbReference type="ARBA" id="ARBA00032785"/>
    </source>
</evidence>
<dbReference type="Proteomes" id="UP000812440">
    <property type="component" value="Chromosome 6"/>
</dbReference>
<dbReference type="GO" id="GO:0045087">
    <property type="term" value="P:innate immune response"/>
    <property type="evidence" value="ECO:0007669"/>
    <property type="project" value="TreeGrafter"/>
</dbReference>
<keyword evidence="12" id="KW-1185">Reference proteome</keyword>
<evidence type="ECO:0000313" key="11">
    <source>
        <dbReference type="EMBL" id="KAG8443406.1"/>
    </source>
</evidence>
<dbReference type="GO" id="GO:0050921">
    <property type="term" value="P:positive regulation of chemotaxis"/>
    <property type="evidence" value="ECO:0007669"/>
    <property type="project" value="TreeGrafter"/>
</dbReference>
<evidence type="ECO:0000256" key="2">
    <source>
        <dbReference type="ARBA" id="ARBA00018808"/>
    </source>
</evidence>
<reference evidence="11" key="1">
    <citation type="thesis" date="2020" institute="ProQuest LLC" country="789 East Eisenhower Parkway, Ann Arbor, MI, USA">
        <title>Comparative Genomics and Chromosome Evolution.</title>
        <authorList>
            <person name="Mudd A.B."/>
        </authorList>
    </citation>
    <scope>NUCLEOTIDE SEQUENCE</scope>
    <source>
        <strain evidence="11">Female2</strain>
        <tissue evidence="11">Blood</tissue>
    </source>
</reference>
<dbReference type="GO" id="GO:0005615">
    <property type="term" value="C:extracellular space"/>
    <property type="evidence" value="ECO:0007669"/>
    <property type="project" value="TreeGrafter"/>
</dbReference>
<dbReference type="OrthoDB" id="9894305at2759"/>
<gene>
    <name evidence="11" type="ORF">GDO86_011993</name>
</gene>
<accession>A0A8T2JLM9</accession>
<keyword evidence="8" id="KW-0395">Inflammatory response</keyword>
<dbReference type="AlphaFoldDB" id="A0A8T2JLM9"/>
<name>A0A8T2JLM9_9PIPI</name>
<keyword evidence="3" id="KW-0145">Chemotaxis</keyword>
<dbReference type="EMBL" id="JAACNH010000005">
    <property type="protein sequence ID" value="KAG8443406.1"/>
    <property type="molecule type" value="Genomic_DNA"/>
</dbReference>
<evidence type="ECO:0000256" key="10">
    <source>
        <dbReference type="SAM" id="SignalP"/>
    </source>
</evidence>
<sequence length="168" mass="19552">METFTKNWCLLVILGFLLSVKGQVPMDELTDLQDKALNLVMEDFHTKEYVRYRFQVLSILEAMEEKYSAGIFVRLHYTKKQTNCPKSQWKGKDCKSLNNGKVFNCFACYKFAYGNHEVLSKLNDCVNERFVNEGRQRKRLTECRTVEKRKEIGLGLPGSFSFLQSSHS</sequence>
<dbReference type="PANTHER" id="PTHR15106">
    <property type="entry name" value="RETINOIC ACID RECEPTOR RESPONDER PROTEIN 2"/>
    <property type="match status" value="1"/>
</dbReference>
<evidence type="ECO:0000313" key="12">
    <source>
        <dbReference type="Proteomes" id="UP000812440"/>
    </source>
</evidence>
<dbReference type="PANTHER" id="PTHR15106:SF2">
    <property type="entry name" value="RETINOIC ACID RECEPTOR RESPONDER PROTEIN 2"/>
    <property type="match status" value="1"/>
</dbReference>
<dbReference type="GO" id="GO:0006954">
    <property type="term" value="P:inflammatory response"/>
    <property type="evidence" value="ECO:0007669"/>
    <property type="project" value="UniProtKB-KW"/>
</dbReference>
<evidence type="ECO:0000256" key="8">
    <source>
        <dbReference type="ARBA" id="ARBA00023198"/>
    </source>
</evidence>
<dbReference type="GO" id="GO:0030154">
    <property type="term" value="P:cell differentiation"/>
    <property type="evidence" value="ECO:0007669"/>
    <property type="project" value="UniProtKB-KW"/>
</dbReference>
<evidence type="ECO:0000256" key="7">
    <source>
        <dbReference type="ARBA" id="ARBA00023157"/>
    </source>
</evidence>
<evidence type="ECO:0000256" key="5">
    <source>
        <dbReference type="ARBA" id="ARBA00022729"/>
    </source>
</evidence>
<feature type="chain" id="PRO_5035811726" description="Retinoic acid receptor responder protein 2" evidence="10">
    <location>
        <begin position="23"/>
        <end position="168"/>
    </location>
</feature>
<organism evidence="11 12">
    <name type="scientific">Hymenochirus boettgeri</name>
    <name type="common">Congo dwarf clawed frog</name>
    <dbReference type="NCBI Taxonomy" id="247094"/>
    <lineage>
        <taxon>Eukaryota</taxon>
        <taxon>Metazoa</taxon>
        <taxon>Chordata</taxon>
        <taxon>Craniata</taxon>
        <taxon>Vertebrata</taxon>
        <taxon>Euteleostomi</taxon>
        <taxon>Amphibia</taxon>
        <taxon>Batrachia</taxon>
        <taxon>Anura</taxon>
        <taxon>Pipoidea</taxon>
        <taxon>Pipidae</taxon>
        <taxon>Pipinae</taxon>
        <taxon>Hymenochirus</taxon>
    </lineage>
</organism>